<dbReference type="PROSITE" id="PS50112">
    <property type="entry name" value="PAS"/>
    <property type="match status" value="1"/>
</dbReference>
<feature type="compositionally biased region" description="Basic and acidic residues" evidence="2">
    <location>
        <begin position="7"/>
        <end position="28"/>
    </location>
</feature>
<keyword evidence="1" id="KW-0175">Coiled coil</keyword>
<dbReference type="InterPro" id="IPR050706">
    <property type="entry name" value="Cyclic-di-GMP_PDE-like"/>
</dbReference>
<dbReference type="CDD" id="cd01949">
    <property type="entry name" value="GGDEF"/>
    <property type="match status" value="1"/>
</dbReference>
<dbReference type="Proteomes" id="UP000534783">
    <property type="component" value="Unassembled WGS sequence"/>
</dbReference>
<gene>
    <name evidence="6" type="ORF">MNODULE_02220</name>
</gene>
<evidence type="ECO:0000256" key="1">
    <source>
        <dbReference type="SAM" id="Coils"/>
    </source>
</evidence>
<name>A0A7X6DLR4_9BACT</name>
<dbReference type="Pfam" id="PF00563">
    <property type="entry name" value="EAL"/>
    <property type="match status" value="1"/>
</dbReference>
<dbReference type="PROSITE" id="PS50887">
    <property type="entry name" value="GGDEF"/>
    <property type="match status" value="1"/>
</dbReference>
<feature type="region of interest" description="Disordered" evidence="2">
    <location>
        <begin position="1"/>
        <end position="28"/>
    </location>
</feature>
<dbReference type="InterPro" id="IPR029787">
    <property type="entry name" value="Nucleotide_cyclase"/>
</dbReference>
<organism evidence="6 7">
    <name type="scientific">Candidatus Manganitrophus noduliformans</name>
    <dbReference type="NCBI Taxonomy" id="2606439"/>
    <lineage>
        <taxon>Bacteria</taxon>
        <taxon>Pseudomonadati</taxon>
        <taxon>Nitrospirota</taxon>
        <taxon>Nitrospiria</taxon>
        <taxon>Candidatus Troglogloeales</taxon>
        <taxon>Candidatus Manganitrophaceae</taxon>
        <taxon>Candidatus Manganitrophus</taxon>
    </lineage>
</organism>
<accession>A0A7X6DLR4</accession>
<proteinExistence type="predicted"/>
<dbReference type="NCBIfam" id="TIGR00254">
    <property type="entry name" value="GGDEF"/>
    <property type="match status" value="1"/>
</dbReference>
<dbReference type="SMART" id="SM00052">
    <property type="entry name" value="EAL"/>
    <property type="match status" value="1"/>
</dbReference>
<dbReference type="InterPro" id="IPR043128">
    <property type="entry name" value="Rev_trsase/Diguanyl_cyclase"/>
</dbReference>
<evidence type="ECO:0000313" key="6">
    <source>
        <dbReference type="EMBL" id="NKE69567.1"/>
    </source>
</evidence>
<dbReference type="SMART" id="SM00267">
    <property type="entry name" value="GGDEF"/>
    <property type="match status" value="1"/>
</dbReference>
<dbReference type="PROSITE" id="PS50883">
    <property type="entry name" value="EAL"/>
    <property type="match status" value="1"/>
</dbReference>
<dbReference type="AlphaFoldDB" id="A0A7X6DLR4"/>
<dbReference type="Gene3D" id="3.30.70.270">
    <property type="match status" value="1"/>
</dbReference>
<feature type="domain" description="EAL" evidence="4">
    <location>
        <begin position="377"/>
        <end position="612"/>
    </location>
</feature>
<dbReference type="Gene3D" id="3.20.20.450">
    <property type="entry name" value="EAL domain"/>
    <property type="match status" value="1"/>
</dbReference>
<evidence type="ECO:0000259" key="5">
    <source>
        <dbReference type="PROSITE" id="PS50887"/>
    </source>
</evidence>
<dbReference type="InterPro" id="IPR000160">
    <property type="entry name" value="GGDEF_dom"/>
</dbReference>
<dbReference type="SUPFAM" id="SSF55785">
    <property type="entry name" value="PYP-like sensor domain (PAS domain)"/>
    <property type="match status" value="1"/>
</dbReference>
<reference evidence="6 7" key="1">
    <citation type="journal article" date="2020" name="Nature">
        <title>Bacterial chemolithoautotrophy via manganese oxidation.</title>
        <authorList>
            <person name="Yu H."/>
            <person name="Leadbetter J.R."/>
        </authorList>
    </citation>
    <scope>NUCLEOTIDE SEQUENCE [LARGE SCALE GENOMIC DNA]</scope>
    <source>
        <strain evidence="6 7">Mn-1</strain>
    </source>
</reference>
<dbReference type="CDD" id="cd01948">
    <property type="entry name" value="EAL"/>
    <property type="match status" value="1"/>
</dbReference>
<evidence type="ECO:0000259" key="4">
    <source>
        <dbReference type="PROSITE" id="PS50883"/>
    </source>
</evidence>
<comment type="caution">
    <text evidence="6">The sequence shown here is derived from an EMBL/GenBank/DDBJ whole genome shotgun (WGS) entry which is preliminary data.</text>
</comment>
<dbReference type="EMBL" id="VTOW01000001">
    <property type="protein sequence ID" value="NKE69567.1"/>
    <property type="molecule type" value="Genomic_DNA"/>
</dbReference>
<dbReference type="InterPro" id="IPR000014">
    <property type="entry name" value="PAS"/>
</dbReference>
<feature type="domain" description="PAS" evidence="3">
    <location>
        <begin position="63"/>
        <end position="133"/>
    </location>
</feature>
<evidence type="ECO:0000256" key="2">
    <source>
        <dbReference type="SAM" id="MobiDB-lite"/>
    </source>
</evidence>
<keyword evidence="7" id="KW-1185">Reference proteome</keyword>
<feature type="domain" description="GGDEF" evidence="5">
    <location>
        <begin position="256"/>
        <end position="385"/>
    </location>
</feature>
<feature type="coiled-coil region" evidence="1">
    <location>
        <begin position="32"/>
        <end position="66"/>
    </location>
</feature>
<dbReference type="CDD" id="cd00130">
    <property type="entry name" value="PAS"/>
    <property type="match status" value="1"/>
</dbReference>
<dbReference type="PANTHER" id="PTHR33121:SF70">
    <property type="entry name" value="SIGNALING PROTEIN YKOW"/>
    <property type="match status" value="1"/>
</dbReference>
<dbReference type="NCBIfam" id="TIGR00229">
    <property type="entry name" value="sensory_box"/>
    <property type="match status" value="1"/>
</dbReference>
<dbReference type="SUPFAM" id="SSF55073">
    <property type="entry name" value="Nucleotide cyclase"/>
    <property type="match status" value="1"/>
</dbReference>
<evidence type="ECO:0000259" key="3">
    <source>
        <dbReference type="PROSITE" id="PS50112"/>
    </source>
</evidence>
<evidence type="ECO:0000313" key="7">
    <source>
        <dbReference type="Proteomes" id="UP000534783"/>
    </source>
</evidence>
<dbReference type="FunFam" id="3.30.70.270:FF:000001">
    <property type="entry name" value="Diguanylate cyclase domain protein"/>
    <property type="match status" value="1"/>
</dbReference>
<dbReference type="PANTHER" id="PTHR33121">
    <property type="entry name" value="CYCLIC DI-GMP PHOSPHODIESTERASE PDEF"/>
    <property type="match status" value="1"/>
</dbReference>
<dbReference type="InterPro" id="IPR035965">
    <property type="entry name" value="PAS-like_dom_sf"/>
</dbReference>
<dbReference type="InterPro" id="IPR035919">
    <property type="entry name" value="EAL_sf"/>
</dbReference>
<sequence length="612" mass="69381">MKNRPTKLSDKRSQEKLKEKNKISKRSTPDKMARLLQELQAHHIELEMQNEALLEAQAMLEESRNRYSDLYDFAPLGYFTFDCNGLILGVNLTGADQLGMERQQIIEKPFTLYVAQEDQPHFHAHLAAVFHGGGRRHCEIKMNGRNTSYYVQLESLLVEEERGERCRTAMTDITPRKRAEEETKKINELLESRILQRTIELKTANQVLQNEVIERKKAEQALARQANLDALTGLYNRRYFDLRADEEIARADRKGSCLAILLCDLDHFKSINDTLGHQTGDRVLKSVAQSIQECIREIDLVFRWGGDEIAVLLIDTSREGALITAERIRSAVKKLGEEAQLPLDISVGVAFYPEHGVTIDGLISLADRSLYIAKQGGDKIHIGAEEYLLDERSIKAVFQPVVDLRSGRSIGYEALTRDPQGKLTAPELFQRYQAIGQLNELKRLCFSSQLNEAQRLGLQGGRLFLNVDFHLLHQIELMQKPEGIDVILEISEMEALHSHHVESYLALAEKWRAQGFQLAIDDFGAGFVSFPFIAQLIPEYIKIDRSTLLQAVSSLKFRKFLKDLVFALQNYTTQGIVAEGIETEQELAVVREIGVDLGQGFLFGRPEPLIPA</sequence>
<dbReference type="SMART" id="SM00091">
    <property type="entry name" value="PAS"/>
    <property type="match status" value="1"/>
</dbReference>
<dbReference type="SUPFAM" id="SSF141868">
    <property type="entry name" value="EAL domain-like"/>
    <property type="match status" value="1"/>
</dbReference>
<dbReference type="Gene3D" id="3.30.450.20">
    <property type="entry name" value="PAS domain"/>
    <property type="match status" value="1"/>
</dbReference>
<dbReference type="InterPro" id="IPR001633">
    <property type="entry name" value="EAL_dom"/>
</dbReference>
<protein>
    <submittedName>
        <fullName evidence="6">Diguanylate cyclase</fullName>
    </submittedName>
</protein>
<dbReference type="GO" id="GO:0071111">
    <property type="term" value="F:cyclic-guanylate-specific phosphodiesterase activity"/>
    <property type="evidence" value="ECO:0007669"/>
    <property type="project" value="InterPro"/>
</dbReference>
<dbReference type="Pfam" id="PF00990">
    <property type="entry name" value="GGDEF"/>
    <property type="match status" value="1"/>
</dbReference>